<protein>
    <submittedName>
        <fullName evidence="4">Ribonuclease H-like domain-containing protein</fullName>
    </submittedName>
</protein>
<dbReference type="EMBL" id="BKCJ010000097">
    <property type="protein sequence ID" value="GEU29766.1"/>
    <property type="molecule type" value="Genomic_DNA"/>
</dbReference>
<evidence type="ECO:0000259" key="2">
    <source>
        <dbReference type="Pfam" id="PF07727"/>
    </source>
</evidence>
<evidence type="ECO:0000256" key="1">
    <source>
        <dbReference type="SAM" id="MobiDB-lite"/>
    </source>
</evidence>
<sequence>MEDMLLLEETPKLVLLAMYKIEYHLSKVDGKADKSFFVGCSLNSKAFRVFNSRTCIVEENLHIRFSESIPNVVGSGPDWLFDIDTLTRTIYYEPITGDLPFSQDPISYHDDESKPSSDDGKKVNEDLRKESDDNVNSTNNVNIGDNINKLPFDPNMPALEDISIFNFSSDHGDDDAMADMNILDTTIKKEVYVCQPPGFEDLDFFDRVYKIEKALYELHQAPRSWFTEVKTASTPMETQKPLLKDKDGEQVDVHMYRYLKGQPKYGLWYSKDFSFDLVAYTDNDYAGASLDMKSTTGGKAKKSVRLMMEKLFEMELELILVPQPSDPTDNVVNEVVHKELGDSLVRAATTASSLGAEQDIDALNGEEVFVARKNENVVEEVVNDAQVSTVATTVTITTEEITMAQALEALKTVGNYILS</sequence>
<feature type="compositionally biased region" description="Basic and acidic residues" evidence="1">
    <location>
        <begin position="107"/>
        <end position="132"/>
    </location>
</feature>
<comment type="caution">
    <text evidence="4">The sequence shown here is derived from an EMBL/GenBank/DDBJ whole genome shotgun (WGS) entry which is preliminary data.</text>
</comment>
<dbReference type="AlphaFoldDB" id="A0A699GRB2"/>
<feature type="domain" description="Reverse transcriptase Ty1/copia-type" evidence="2">
    <location>
        <begin position="182"/>
        <end position="231"/>
    </location>
</feature>
<proteinExistence type="predicted"/>
<feature type="region of interest" description="Disordered" evidence="1">
    <location>
        <begin position="102"/>
        <end position="140"/>
    </location>
</feature>
<name>A0A699GRB2_TANCI</name>
<gene>
    <name evidence="4" type="ORF">Tci_001744</name>
</gene>
<dbReference type="InterPro" id="IPR057670">
    <property type="entry name" value="SH3_retrovirus"/>
</dbReference>
<organism evidence="4">
    <name type="scientific">Tanacetum cinerariifolium</name>
    <name type="common">Dalmatian daisy</name>
    <name type="synonym">Chrysanthemum cinerariifolium</name>
    <dbReference type="NCBI Taxonomy" id="118510"/>
    <lineage>
        <taxon>Eukaryota</taxon>
        <taxon>Viridiplantae</taxon>
        <taxon>Streptophyta</taxon>
        <taxon>Embryophyta</taxon>
        <taxon>Tracheophyta</taxon>
        <taxon>Spermatophyta</taxon>
        <taxon>Magnoliopsida</taxon>
        <taxon>eudicotyledons</taxon>
        <taxon>Gunneridae</taxon>
        <taxon>Pentapetalae</taxon>
        <taxon>asterids</taxon>
        <taxon>campanulids</taxon>
        <taxon>Asterales</taxon>
        <taxon>Asteraceae</taxon>
        <taxon>Asteroideae</taxon>
        <taxon>Anthemideae</taxon>
        <taxon>Anthemidinae</taxon>
        <taxon>Tanacetum</taxon>
    </lineage>
</organism>
<dbReference type="Pfam" id="PF07727">
    <property type="entry name" value="RVT_2"/>
    <property type="match status" value="1"/>
</dbReference>
<dbReference type="Pfam" id="PF25597">
    <property type="entry name" value="SH3_retrovirus"/>
    <property type="match status" value="1"/>
</dbReference>
<reference evidence="4" key="1">
    <citation type="journal article" date="2019" name="Sci. Rep.">
        <title>Draft genome of Tanacetum cinerariifolium, the natural source of mosquito coil.</title>
        <authorList>
            <person name="Yamashiro T."/>
            <person name="Shiraishi A."/>
            <person name="Satake H."/>
            <person name="Nakayama K."/>
        </authorList>
    </citation>
    <scope>NUCLEOTIDE SEQUENCE</scope>
</reference>
<accession>A0A699GRB2</accession>
<feature type="domain" description="Retroviral polymerase SH3-like" evidence="3">
    <location>
        <begin position="22"/>
        <end position="68"/>
    </location>
</feature>
<evidence type="ECO:0000259" key="3">
    <source>
        <dbReference type="Pfam" id="PF25597"/>
    </source>
</evidence>
<dbReference type="InterPro" id="IPR013103">
    <property type="entry name" value="RVT_2"/>
</dbReference>
<evidence type="ECO:0000313" key="4">
    <source>
        <dbReference type="EMBL" id="GEU29766.1"/>
    </source>
</evidence>